<name>A0A0M9G419_LEPPY</name>
<reference evidence="1 2" key="1">
    <citation type="submission" date="2015-07" db="EMBL/GenBank/DDBJ databases">
        <title>High-quality genome of monoxenous trypanosomatid Leptomonas pyrrhocoris.</title>
        <authorList>
            <person name="Flegontov P."/>
            <person name="Butenko A."/>
            <person name="Firsov S."/>
            <person name="Vlcek C."/>
            <person name="Logacheva M.D."/>
            <person name="Field M."/>
            <person name="Filatov D."/>
            <person name="Flegontova O."/>
            <person name="Gerasimov E."/>
            <person name="Jackson A.P."/>
            <person name="Kelly S."/>
            <person name="Opperdoes F."/>
            <person name="O'Reilly A."/>
            <person name="Votypka J."/>
            <person name="Yurchenko V."/>
            <person name="Lukes J."/>
        </authorList>
    </citation>
    <scope>NUCLEOTIDE SEQUENCE [LARGE SCALE GENOMIC DNA]</scope>
    <source>
        <strain evidence="1">H10</strain>
    </source>
</reference>
<dbReference type="Proteomes" id="UP000037923">
    <property type="component" value="Unassembled WGS sequence"/>
</dbReference>
<evidence type="ECO:0000313" key="1">
    <source>
        <dbReference type="EMBL" id="KPA81807.1"/>
    </source>
</evidence>
<sequence>MRHNVPPTSLELFRSASVFAHRCFSQYSDGTDGIEWKQRYLQERRDTALEFLGDVKKRVPIHEAIRQRASINRTASGSIHCPTLFDESYNSNTNDNFHDGGSCTKLIDELLDDLSQDENAVDRLQHVDFDALPLLEHELLGDDAPDEATLRNWLRLKRETADYQSYASIPESERTAWSAWYLRHIKGKEEN</sequence>
<comment type="caution">
    <text evidence="1">The sequence shown here is derived from an EMBL/GenBank/DDBJ whole genome shotgun (WGS) entry which is preliminary data.</text>
</comment>
<dbReference type="RefSeq" id="XP_015660246.1">
    <property type="nucleotide sequence ID" value="XM_015801626.1"/>
</dbReference>
<protein>
    <submittedName>
        <fullName evidence="1">Uncharacterized protein</fullName>
    </submittedName>
</protein>
<organism evidence="1 2">
    <name type="scientific">Leptomonas pyrrhocoris</name>
    <name type="common">Firebug parasite</name>
    <dbReference type="NCBI Taxonomy" id="157538"/>
    <lineage>
        <taxon>Eukaryota</taxon>
        <taxon>Discoba</taxon>
        <taxon>Euglenozoa</taxon>
        <taxon>Kinetoplastea</taxon>
        <taxon>Metakinetoplastina</taxon>
        <taxon>Trypanosomatida</taxon>
        <taxon>Trypanosomatidae</taxon>
        <taxon>Leishmaniinae</taxon>
        <taxon>Leptomonas</taxon>
    </lineage>
</organism>
<dbReference type="AlphaFoldDB" id="A0A0M9G419"/>
<proteinExistence type="predicted"/>
<dbReference type="OMA" id="SSWSAWY"/>
<accession>A0A0M9G419</accession>
<dbReference type="EMBL" id="LGTL01000006">
    <property type="protein sequence ID" value="KPA81807.1"/>
    <property type="molecule type" value="Genomic_DNA"/>
</dbReference>
<dbReference type="OrthoDB" id="272298at2759"/>
<dbReference type="VEuPathDB" id="TriTrypDB:LpyrH10_06_4460"/>
<evidence type="ECO:0000313" key="2">
    <source>
        <dbReference type="Proteomes" id="UP000037923"/>
    </source>
</evidence>
<dbReference type="GeneID" id="26904367"/>
<gene>
    <name evidence="1" type="ORF">ABB37_04076</name>
</gene>
<keyword evidence="2" id="KW-1185">Reference proteome</keyword>